<gene>
    <name evidence="5" type="ORF">ACFFTP_04365</name>
</gene>
<sequence length="130" mass="13255">MSIKRRDMVKLTAGAALAASAAAVPFATGAVGAEDAAAGAAPAADGDYTETYQGRTIRVASAAAGGGVFIDGRPLHLMKFAEDAYLSSLCHYEMAPTPLVAARRAVEELRGAQLLPNVHGAHVMDATTTA</sequence>
<accession>A0ABV5QIW2</accession>
<feature type="signal peptide" evidence="4">
    <location>
        <begin position="1"/>
        <end position="29"/>
    </location>
</feature>
<dbReference type="Pfam" id="PF06236">
    <property type="entry name" value="MelC1"/>
    <property type="match status" value="1"/>
</dbReference>
<protein>
    <submittedName>
        <fullName evidence="5">Tyrosinase family oxidase copper chaperone</fullName>
    </submittedName>
</protein>
<reference evidence="5 6" key="1">
    <citation type="submission" date="2024-09" db="EMBL/GenBank/DDBJ databases">
        <authorList>
            <person name="Sun Q."/>
            <person name="Mori K."/>
        </authorList>
    </citation>
    <scope>NUCLEOTIDE SEQUENCE [LARGE SCALE GENOMIC DNA]</scope>
    <source>
        <strain evidence="5 6">JCM 4414</strain>
    </source>
</reference>
<evidence type="ECO:0000256" key="1">
    <source>
        <dbReference type="ARBA" id="ARBA00009871"/>
    </source>
</evidence>
<dbReference type="RefSeq" id="WP_345486460.1">
    <property type="nucleotide sequence ID" value="NZ_BAAAWU010000001.1"/>
</dbReference>
<dbReference type="InterPro" id="IPR006311">
    <property type="entry name" value="TAT_signal"/>
</dbReference>
<keyword evidence="6" id="KW-1185">Reference proteome</keyword>
<evidence type="ECO:0000256" key="3">
    <source>
        <dbReference type="ARBA" id="ARBA00023008"/>
    </source>
</evidence>
<comment type="caution">
    <text evidence="5">The sequence shown here is derived from an EMBL/GenBank/DDBJ whole genome shotgun (WGS) entry which is preliminary data.</text>
</comment>
<keyword evidence="3" id="KW-0186">Copper</keyword>
<dbReference type="PROSITE" id="PS51318">
    <property type="entry name" value="TAT"/>
    <property type="match status" value="1"/>
</dbReference>
<dbReference type="Proteomes" id="UP001589716">
    <property type="component" value="Unassembled WGS sequence"/>
</dbReference>
<dbReference type="InterPro" id="IPR023199">
    <property type="entry name" value="GriE/MELC1_sf"/>
</dbReference>
<feature type="chain" id="PRO_5045336551" evidence="4">
    <location>
        <begin position="30"/>
        <end position="130"/>
    </location>
</feature>
<organism evidence="5 6">
    <name type="scientific">Streptomyces roseoviridis</name>
    <dbReference type="NCBI Taxonomy" id="67361"/>
    <lineage>
        <taxon>Bacteria</taxon>
        <taxon>Bacillati</taxon>
        <taxon>Actinomycetota</taxon>
        <taxon>Actinomycetes</taxon>
        <taxon>Kitasatosporales</taxon>
        <taxon>Streptomycetaceae</taxon>
        <taxon>Streptomyces</taxon>
    </lineage>
</organism>
<dbReference type="InterPro" id="IPR010928">
    <property type="entry name" value="MelC1"/>
</dbReference>
<evidence type="ECO:0000313" key="6">
    <source>
        <dbReference type="Proteomes" id="UP001589716"/>
    </source>
</evidence>
<evidence type="ECO:0000313" key="5">
    <source>
        <dbReference type="EMBL" id="MFB9553431.1"/>
    </source>
</evidence>
<keyword evidence="2 4" id="KW-0732">Signal</keyword>
<evidence type="ECO:0000256" key="4">
    <source>
        <dbReference type="SAM" id="SignalP"/>
    </source>
</evidence>
<name>A0ABV5QIW2_9ACTN</name>
<proteinExistence type="inferred from homology"/>
<evidence type="ECO:0000256" key="2">
    <source>
        <dbReference type="ARBA" id="ARBA00022729"/>
    </source>
</evidence>
<dbReference type="Gene3D" id="3.30.1880.10">
    <property type="entry name" value="protein ne1242 domain like"/>
    <property type="match status" value="1"/>
</dbReference>
<dbReference type="EMBL" id="JBHMCT010000005">
    <property type="protein sequence ID" value="MFB9553431.1"/>
    <property type="molecule type" value="Genomic_DNA"/>
</dbReference>
<comment type="similarity">
    <text evidence="1">Belongs to the melC1 family.</text>
</comment>